<dbReference type="Proteomes" id="UP001500235">
    <property type="component" value="Unassembled WGS sequence"/>
</dbReference>
<dbReference type="RefSeq" id="WP_344706613.1">
    <property type="nucleotide sequence ID" value="NZ_BAABBQ010000001.1"/>
</dbReference>
<evidence type="ECO:0000256" key="1">
    <source>
        <dbReference type="SAM" id="MobiDB-lite"/>
    </source>
</evidence>
<keyword evidence="4" id="KW-1185">Reference proteome</keyword>
<protein>
    <submittedName>
        <fullName evidence="3">Uncharacterized protein</fullName>
    </submittedName>
</protein>
<feature type="region of interest" description="Disordered" evidence="1">
    <location>
        <begin position="59"/>
        <end position="190"/>
    </location>
</feature>
<keyword evidence="2" id="KW-0472">Membrane</keyword>
<keyword evidence="2" id="KW-1133">Transmembrane helix</keyword>
<comment type="caution">
    <text evidence="3">The sequence shown here is derived from an EMBL/GenBank/DDBJ whole genome shotgun (WGS) entry which is preliminary data.</text>
</comment>
<keyword evidence="2" id="KW-0812">Transmembrane</keyword>
<name>A0ABP7SSF6_9SPHN</name>
<dbReference type="EMBL" id="BAABBQ010000001">
    <property type="protein sequence ID" value="GAA4015888.1"/>
    <property type="molecule type" value="Genomic_DNA"/>
</dbReference>
<feature type="compositionally biased region" description="Basic and acidic residues" evidence="1">
    <location>
        <begin position="59"/>
        <end position="78"/>
    </location>
</feature>
<organism evidence="3 4">
    <name type="scientific">Sphingomonas swuensis</name>
    <dbReference type="NCBI Taxonomy" id="977800"/>
    <lineage>
        <taxon>Bacteria</taxon>
        <taxon>Pseudomonadati</taxon>
        <taxon>Pseudomonadota</taxon>
        <taxon>Alphaproteobacteria</taxon>
        <taxon>Sphingomonadales</taxon>
        <taxon>Sphingomonadaceae</taxon>
        <taxon>Sphingomonas</taxon>
    </lineage>
</organism>
<feature type="compositionally biased region" description="Low complexity" evidence="1">
    <location>
        <begin position="94"/>
        <end position="166"/>
    </location>
</feature>
<gene>
    <name evidence="3" type="ORF">GCM10022280_13400</name>
</gene>
<feature type="compositionally biased region" description="Basic and acidic residues" evidence="1">
    <location>
        <begin position="22"/>
        <end position="38"/>
    </location>
</feature>
<accession>A0ABP7SSF6</accession>
<sequence length="190" mass="18697">MARNDDHKTANRTHSGNTTTTNRERRRDRVIDTVKDRPYATAALATVAAGAAAFFLTRGKSDKPLMDWGSKSEGDHKSGASAFKPQGSTSTDGALETGSASPSSSAGIGAGSSGSSPSALQASSLAKSGSSTAASTTGSTGGNSAATTPTGGKGATSSDSGSQTSSPKGNKGLDETATTETKVGAISYGA</sequence>
<evidence type="ECO:0000313" key="3">
    <source>
        <dbReference type="EMBL" id="GAA4015888.1"/>
    </source>
</evidence>
<proteinExistence type="predicted"/>
<reference evidence="4" key="1">
    <citation type="journal article" date="2019" name="Int. J. Syst. Evol. Microbiol.">
        <title>The Global Catalogue of Microorganisms (GCM) 10K type strain sequencing project: providing services to taxonomists for standard genome sequencing and annotation.</title>
        <authorList>
            <consortium name="The Broad Institute Genomics Platform"/>
            <consortium name="The Broad Institute Genome Sequencing Center for Infectious Disease"/>
            <person name="Wu L."/>
            <person name="Ma J."/>
        </authorList>
    </citation>
    <scope>NUCLEOTIDE SEQUENCE [LARGE SCALE GENOMIC DNA]</scope>
    <source>
        <strain evidence="4">JCM 17563</strain>
    </source>
</reference>
<feature type="transmembrane region" description="Helical" evidence="2">
    <location>
        <begin position="39"/>
        <end position="56"/>
    </location>
</feature>
<feature type="region of interest" description="Disordered" evidence="1">
    <location>
        <begin position="1"/>
        <end position="38"/>
    </location>
</feature>
<evidence type="ECO:0000313" key="4">
    <source>
        <dbReference type="Proteomes" id="UP001500235"/>
    </source>
</evidence>
<evidence type="ECO:0000256" key="2">
    <source>
        <dbReference type="SAM" id="Phobius"/>
    </source>
</evidence>